<keyword evidence="11" id="KW-0509">mRNA transport</keyword>
<feature type="compositionally biased region" description="Basic and acidic residues" evidence="18">
    <location>
        <begin position="29"/>
        <end position="39"/>
    </location>
</feature>
<dbReference type="GO" id="GO:0031965">
    <property type="term" value="C:nuclear membrane"/>
    <property type="evidence" value="ECO:0007669"/>
    <property type="project" value="Ensembl"/>
</dbReference>
<evidence type="ECO:0000256" key="16">
    <source>
        <dbReference type="ARBA" id="ARBA00023242"/>
    </source>
</evidence>
<dbReference type="Proteomes" id="UP000016665">
    <property type="component" value="Chromosome 27"/>
</dbReference>
<feature type="compositionally biased region" description="Polar residues" evidence="18">
    <location>
        <begin position="216"/>
        <end position="225"/>
    </location>
</feature>
<dbReference type="GO" id="GO:0051028">
    <property type="term" value="P:mRNA transport"/>
    <property type="evidence" value="ECO:0007669"/>
    <property type="project" value="UniProtKB-KW"/>
</dbReference>
<keyword evidence="17" id="KW-0966">Cell projection</keyword>
<dbReference type="AlphaFoldDB" id="U3JCC2"/>
<evidence type="ECO:0000256" key="12">
    <source>
        <dbReference type="ARBA" id="ARBA00022845"/>
    </source>
</evidence>
<feature type="compositionally biased region" description="Low complexity" evidence="18">
    <location>
        <begin position="304"/>
        <end position="314"/>
    </location>
</feature>
<feature type="compositionally biased region" description="Polar residues" evidence="18">
    <location>
        <begin position="1"/>
        <end position="17"/>
    </location>
</feature>
<dbReference type="InterPro" id="IPR028544">
    <property type="entry name" value="CASC3"/>
</dbReference>
<dbReference type="Pfam" id="PF09405">
    <property type="entry name" value="Btz"/>
    <property type="match status" value="1"/>
</dbReference>
<feature type="compositionally biased region" description="Pro residues" evidence="18">
    <location>
        <begin position="571"/>
        <end position="585"/>
    </location>
</feature>
<evidence type="ECO:0000259" key="19">
    <source>
        <dbReference type="SMART" id="SM01044"/>
    </source>
</evidence>
<evidence type="ECO:0000256" key="17">
    <source>
        <dbReference type="ARBA" id="ARBA00023273"/>
    </source>
</evidence>
<evidence type="ECO:0000256" key="6">
    <source>
        <dbReference type="ARBA" id="ARBA00019964"/>
    </source>
</evidence>
<gene>
    <name evidence="20" type="primary">CASC3</name>
</gene>
<evidence type="ECO:0000256" key="11">
    <source>
        <dbReference type="ARBA" id="ARBA00022816"/>
    </source>
</evidence>
<dbReference type="PANTHER" id="PTHR13434">
    <property type="entry name" value="PROTEIN CASC3"/>
    <property type="match status" value="1"/>
</dbReference>
<evidence type="ECO:0000256" key="13">
    <source>
        <dbReference type="ARBA" id="ARBA00022884"/>
    </source>
</evidence>
<accession>U3JCC2</accession>
<dbReference type="GO" id="GO:0042802">
    <property type="term" value="F:identical protein binding"/>
    <property type="evidence" value="ECO:0007669"/>
    <property type="project" value="Ensembl"/>
</dbReference>
<dbReference type="GO" id="GO:0008298">
    <property type="term" value="P:intracellular mRNA localization"/>
    <property type="evidence" value="ECO:0007669"/>
    <property type="project" value="Ensembl"/>
</dbReference>
<feature type="compositionally biased region" description="Basic and acidic residues" evidence="18">
    <location>
        <begin position="333"/>
        <end position="342"/>
    </location>
</feature>
<dbReference type="GO" id="GO:2000622">
    <property type="term" value="P:regulation of nuclear-transcribed mRNA catabolic process, nonsense-mediated decay"/>
    <property type="evidence" value="ECO:0007669"/>
    <property type="project" value="Ensembl"/>
</dbReference>
<feature type="domain" description="Btz" evidence="19">
    <location>
        <begin position="61"/>
        <end position="169"/>
    </location>
</feature>
<evidence type="ECO:0000256" key="4">
    <source>
        <dbReference type="ARBA" id="ARBA00004556"/>
    </source>
</evidence>
<feature type="compositionally biased region" description="Basic and acidic residues" evidence="18">
    <location>
        <begin position="131"/>
        <end position="154"/>
    </location>
</feature>
<feature type="compositionally biased region" description="Polar residues" evidence="18">
    <location>
        <begin position="587"/>
        <end position="596"/>
    </location>
</feature>
<reference evidence="20 21" key="1">
    <citation type="journal article" date="2012" name="Nature">
        <title>The genomic landscape of species divergence in Ficedula flycatchers.</title>
        <authorList>
            <person name="Ellegren H."/>
            <person name="Smeds L."/>
            <person name="Burri R."/>
            <person name="Olason P.I."/>
            <person name="Backstrom N."/>
            <person name="Kawakami T."/>
            <person name="Kunstner A."/>
            <person name="Makinen H."/>
            <person name="Nadachowska-Brzyska K."/>
            <person name="Qvarnstrom A."/>
            <person name="Uebbing S."/>
            <person name="Wolf J.B."/>
        </authorList>
    </citation>
    <scope>NUCLEOTIDE SEQUENCE [LARGE SCALE GENOMIC DNA]</scope>
</reference>
<comment type="similarity">
    <text evidence="5">Belongs to the CASC3 family.</text>
</comment>
<keyword evidence="16" id="KW-0539">Nucleus</keyword>
<sequence>ESNSRIEGISVQSSLGISQVEEEDYSEEESSKVELKQDSNDSCELAARGEKGNEKVDPKGAVTGERQSGDGQESTEPVEKKVGKKVPKHLDDDEDRKNPAYIPRKGLFFEHDLRGQTQEEEVRPKGRQRKLWKDEGRWEHDKFREDEQAPKTRQELIALYGYDIRSAHNPDDIKPRRMRKPRFGSPPQRDPNWSNERPPKPPRHQSAKSPSAPPRSFNSRSSASTGRMPPARNYPRMGGYKETRPGYRASEATVPHRNGEQAKQESGYRRKRAEQSPSRDTSPELEVAHVHGSPGKEEGALENQATAADAAQPPADRPVEKKSYSRARRTRVKAGEAGKLAEEVPASEGLAPVIPTPTAAETSPPPAKSNWESPVESSVDGLEQEMTQMNLTEQNWSPGQSRFIPPRELRGIPNHMHVGTGPPPQFNRMEEMAVQGSRVKRYSSQRQRPPVPEPAPPMHISIVEGHYYDPLQFQGPIYTHGENPAPLPPQGMIVQPEMHLPHPGLHPHQTPPAMANPGLYPPPVSMPPAMATPGLYPPPVSMPPGQPPPQQLLTPTYFSAPGVMNFGNPGYPYPPGALPPPPPPHLYSNTQAQSQVYGGVTYYNTVQQQVQPKPSPPRRTSQPVTIKPPPPEDSKGEKSKERSNT</sequence>
<keyword evidence="9" id="KW-0507">mRNA processing</keyword>
<feature type="compositionally biased region" description="Basic and acidic residues" evidence="18">
    <location>
        <begin position="47"/>
        <end position="58"/>
    </location>
</feature>
<keyword evidence="13" id="KW-0694">RNA-binding</keyword>
<feature type="compositionally biased region" description="Basic and acidic residues" evidence="18">
    <location>
        <begin position="165"/>
        <end position="175"/>
    </location>
</feature>
<evidence type="ECO:0000256" key="7">
    <source>
        <dbReference type="ARBA" id="ARBA00022448"/>
    </source>
</evidence>
<keyword evidence="10" id="KW-0747">Spliceosome</keyword>
<feature type="compositionally biased region" description="Polar residues" evidence="18">
    <location>
        <begin position="65"/>
        <end position="75"/>
    </location>
</feature>
<keyword evidence="7" id="KW-0813">Transport</keyword>
<dbReference type="GO" id="GO:0016607">
    <property type="term" value="C:nuclear speck"/>
    <property type="evidence" value="ECO:0007669"/>
    <property type="project" value="UniProtKB-SubCell"/>
</dbReference>
<evidence type="ECO:0000256" key="8">
    <source>
        <dbReference type="ARBA" id="ARBA00022490"/>
    </source>
</evidence>
<dbReference type="GO" id="GO:0003729">
    <property type="term" value="F:mRNA binding"/>
    <property type="evidence" value="ECO:0007669"/>
    <property type="project" value="InterPro"/>
</dbReference>
<comment type="subcellular location">
    <subcellularLocation>
        <location evidence="2">Cell projection</location>
        <location evidence="2">Dendrite</location>
    </subcellularLocation>
    <subcellularLocation>
        <location evidence="1">Cytoplasm</location>
        <location evidence="1">Stress granule</location>
    </subcellularLocation>
    <subcellularLocation>
        <location evidence="4">Cytoplasm</location>
        <location evidence="4">Perinuclear region</location>
    </subcellularLocation>
    <subcellularLocation>
        <location evidence="3">Nucleus speckle</location>
    </subcellularLocation>
</comment>
<evidence type="ECO:0000256" key="5">
    <source>
        <dbReference type="ARBA" id="ARBA00009548"/>
    </source>
</evidence>
<dbReference type="GO" id="GO:0000398">
    <property type="term" value="P:mRNA splicing, via spliceosome"/>
    <property type="evidence" value="ECO:0007669"/>
    <property type="project" value="Ensembl"/>
</dbReference>
<dbReference type="GO" id="GO:0035145">
    <property type="term" value="C:exon-exon junction complex"/>
    <property type="evidence" value="ECO:0007669"/>
    <property type="project" value="Ensembl"/>
</dbReference>
<proteinExistence type="inferred from homology"/>
<dbReference type="eggNOG" id="KOG4264">
    <property type="taxonomic scope" value="Eukaryota"/>
</dbReference>
<organism evidence="20 21">
    <name type="scientific">Ficedula albicollis</name>
    <name type="common">Collared flycatcher</name>
    <name type="synonym">Muscicapa albicollis</name>
    <dbReference type="NCBI Taxonomy" id="59894"/>
    <lineage>
        <taxon>Eukaryota</taxon>
        <taxon>Metazoa</taxon>
        <taxon>Chordata</taxon>
        <taxon>Craniata</taxon>
        <taxon>Vertebrata</taxon>
        <taxon>Euteleostomi</taxon>
        <taxon>Archelosauria</taxon>
        <taxon>Archosauria</taxon>
        <taxon>Dinosauria</taxon>
        <taxon>Saurischia</taxon>
        <taxon>Theropoda</taxon>
        <taxon>Coelurosauria</taxon>
        <taxon>Aves</taxon>
        <taxon>Neognathae</taxon>
        <taxon>Neoaves</taxon>
        <taxon>Telluraves</taxon>
        <taxon>Australaves</taxon>
        <taxon>Passeriformes</taxon>
        <taxon>Muscicapidae</taxon>
        <taxon>Ficedula</taxon>
    </lineage>
</organism>
<evidence type="ECO:0000256" key="3">
    <source>
        <dbReference type="ARBA" id="ARBA00004324"/>
    </source>
</evidence>
<dbReference type="STRING" id="59894.ENSFALP00000000426"/>
<keyword evidence="21" id="KW-1185">Reference proteome</keyword>
<dbReference type="InterPro" id="IPR018545">
    <property type="entry name" value="Btz_dom"/>
</dbReference>
<evidence type="ECO:0000256" key="18">
    <source>
        <dbReference type="SAM" id="MobiDB-lite"/>
    </source>
</evidence>
<dbReference type="GeneTree" id="ENSGT00390000006930"/>
<evidence type="ECO:0000256" key="9">
    <source>
        <dbReference type="ARBA" id="ARBA00022664"/>
    </source>
</evidence>
<evidence type="ECO:0000256" key="14">
    <source>
        <dbReference type="ARBA" id="ARBA00023161"/>
    </source>
</evidence>
<dbReference type="GO" id="GO:0010494">
    <property type="term" value="C:cytoplasmic stress granule"/>
    <property type="evidence" value="ECO:0007669"/>
    <property type="project" value="UniProtKB-SubCell"/>
</dbReference>
<keyword evidence="8" id="KW-0963">Cytoplasm</keyword>
<dbReference type="GO" id="GO:0048471">
    <property type="term" value="C:perinuclear region of cytoplasm"/>
    <property type="evidence" value="ECO:0007669"/>
    <property type="project" value="UniProtKB-SubCell"/>
</dbReference>
<feature type="region of interest" description="Disordered" evidence="18">
    <location>
        <begin position="564"/>
        <end position="645"/>
    </location>
</feature>
<evidence type="ECO:0000313" key="21">
    <source>
        <dbReference type="Proteomes" id="UP000016665"/>
    </source>
</evidence>
<feature type="compositionally biased region" description="Pro residues" evidence="18">
    <location>
        <begin position="537"/>
        <end position="550"/>
    </location>
</feature>
<evidence type="ECO:0000256" key="15">
    <source>
        <dbReference type="ARBA" id="ARBA00023187"/>
    </source>
</evidence>
<name>U3JCC2_FICAL</name>
<feature type="compositionally biased region" description="Basic and acidic residues" evidence="18">
    <location>
        <begin position="630"/>
        <end position="645"/>
    </location>
</feature>
<dbReference type="Ensembl" id="ENSFALT00000000429.2">
    <property type="protein sequence ID" value="ENSFALP00000000426.2"/>
    <property type="gene ID" value="ENSFALG00000000412.2"/>
</dbReference>
<feature type="region of interest" description="Disordered" evidence="18">
    <location>
        <begin position="537"/>
        <end position="556"/>
    </location>
</feature>
<dbReference type="GO" id="GO:0000184">
    <property type="term" value="P:nuclear-transcribed mRNA catabolic process, nonsense-mediated decay"/>
    <property type="evidence" value="ECO:0007669"/>
    <property type="project" value="UniProtKB-KW"/>
</dbReference>
<feature type="compositionally biased region" description="Basic and acidic residues" evidence="18">
    <location>
        <begin position="88"/>
        <end position="98"/>
    </location>
</feature>
<dbReference type="GO" id="GO:0031625">
    <property type="term" value="F:ubiquitin protein ligase binding"/>
    <property type="evidence" value="ECO:0007669"/>
    <property type="project" value="Ensembl"/>
</dbReference>
<protein>
    <recommendedName>
        <fullName evidence="6">Protein CASC3</fullName>
    </recommendedName>
</protein>
<keyword evidence="12" id="KW-0810">Translation regulation</keyword>
<evidence type="ECO:0000313" key="20">
    <source>
        <dbReference type="Ensembl" id="ENSFALP00000000426.2"/>
    </source>
</evidence>
<reference evidence="20" key="2">
    <citation type="submission" date="2025-08" db="UniProtKB">
        <authorList>
            <consortium name="Ensembl"/>
        </authorList>
    </citation>
    <scope>IDENTIFICATION</scope>
</reference>
<dbReference type="GO" id="GO:0071006">
    <property type="term" value="C:U2-type catalytic step 1 spliceosome"/>
    <property type="evidence" value="ECO:0007669"/>
    <property type="project" value="Ensembl"/>
</dbReference>
<keyword evidence="15" id="KW-0508">mRNA splicing</keyword>
<dbReference type="GO" id="GO:0006417">
    <property type="term" value="P:regulation of translation"/>
    <property type="evidence" value="ECO:0007669"/>
    <property type="project" value="UniProtKB-KW"/>
</dbReference>
<evidence type="ECO:0000256" key="2">
    <source>
        <dbReference type="ARBA" id="ARBA00004279"/>
    </source>
</evidence>
<dbReference type="SMART" id="SM01044">
    <property type="entry name" value="Btz"/>
    <property type="match status" value="1"/>
</dbReference>
<feature type="region of interest" description="Disordered" evidence="18">
    <location>
        <begin position="1"/>
        <end position="385"/>
    </location>
</feature>
<feature type="compositionally biased region" description="Basic and acidic residues" evidence="18">
    <location>
        <begin position="286"/>
        <end position="299"/>
    </location>
</feature>
<reference evidence="20" key="3">
    <citation type="submission" date="2025-09" db="UniProtKB">
        <authorList>
            <consortium name="Ensembl"/>
        </authorList>
    </citation>
    <scope>IDENTIFICATION</scope>
</reference>
<keyword evidence="14" id="KW-0866">Nonsense-mediated mRNA decay</keyword>
<evidence type="ECO:0000256" key="1">
    <source>
        <dbReference type="ARBA" id="ARBA00004210"/>
    </source>
</evidence>
<evidence type="ECO:0000256" key="10">
    <source>
        <dbReference type="ARBA" id="ARBA00022728"/>
    </source>
</evidence>
<dbReference type="GO" id="GO:0030425">
    <property type="term" value="C:dendrite"/>
    <property type="evidence" value="ECO:0007669"/>
    <property type="project" value="UniProtKB-SubCell"/>
</dbReference>
<dbReference type="HOGENOM" id="CLU_018976_0_0_1"/>
<dbReference type="PANTHER" id="PTHR13434:SF0">
    <property type="entry name" value="PROTEIN CASC3"/>
    <property type="match status" value="1"/>
</dbReference>
<feature type="compositionally biased region" description="Basic and acidic residues" evidence="18">
    <location>
        <begin position="257"/>
        <end position="268"/>
    </location>
</feature>